<proteinExistence type="predicted"/>
<accession>A0AAQ3PP50</accession>
<sequence length="168" mass="18054">MRPEVGGGRRQEQASQGTGVECLPAASMAFSCSGAGIELATGTAWEGLFEIFATTVGCPSKGLDRLLAPLHRSFVCTQVVAVSMAMENSENGLSLVFVSNVSLSNGNELFQGLGILLWLYLYSSMRRYAINYIGADTWFSTFVAIVVAVPMTELFCIMGQIMNIPPPK</sequence>
<reference evidence="2 3" key="1">
    <citation type="submission" date="2024-02" db="EMBL/GenBank/DDBJ databases">
        <title>High-quality chromosome-scale genome assembly of Pensacola bahiagrass (Paspalum notatum Flugge var. saurae).</title>
        <authorList>
            <person name="Vega J.M."/>
            <person name="Podio M."/>
            <person name="Orjuela J."/>
            <person name="Siena L.A."/>
            <person name="Pessino S.C."/>
            <person name="Combes M.C."/>
            <person name="Mariac C."/>
            <person name="Albertini E."/>
            <person name="Pupilli F."/>
            <person name="Ortiz J.P.A."/>
            <person name="Leblanc O."/>
        </authorList>
    </citation>
    <scope>NUCLEOTIDE SEQUENCE [LARGE SCALE GENOMIC DNA]</scope>
    <source>
        <strain evidence="2">R1</strain>
        <tissue evidence="2">Leaf</tissue>
    </source>
</reference>
<feature type="transmembrane region" description="Helical" evidence="1">
    <location>
        <begin position="137"/>
        <end position="162"/>
    </location>
</feature>
<dbReference type="EMBL" id="CP144745">
    <property type="protein sequence ID" value="WVZ53756.1"/>
    <property type="molecule type" value="Genomic_DNA"/>
</dbReference>
<gene>
    <name evidence="2" type="ORF">U9M48_004657</name>
</gene>
<organism evidence="2 3">
    <name type="scientific">Paspalum notatum var. saurae</name>
    <dbReference type="NCBI Taxonomy" id="547442"/>
    <lineage>
        <taxon>Eukaryota</taxon>
        <taxon>Viridiplantae</taxon>
        <taxon>Streptophyta</taxon>
        <taxon>Embryophyta</taxon>
        <taxon>Tracheophyta</taxon>
        <taxon>Spermatophyta</taxon>
        <taxon>Magnoliopsida</taxon>
        <taxon>Liliopsida</taxon>
        <taxon>Poales</taxon>
        <taxon>Poaceae</taxon>
        <taxon>PACMAD clade</taxon>
        <taxon>Panicoideae</taxon>
        <taxon>Andropogonodae</taxon>
        <taxon>Paspaleae</taxon>
        <taxon>Paspalinae</taxon>
        <taxon>Paspalum</taxon>
    </lineage>
</organism>
<keyword evidence="1" id="KW-1133">Transmembrane helix</keyword>
<keyword evidence="1" id="KW-0812">Transmembrane</keyword>
<evidence type="ECO:0000313" key="2">
    <source>
        <dbReference type="EMBL" id="WVZ53756.1"/>
    </source>
</evidence>
<dbReference type="Proteomes" id="UP001341281">
    <property type="component" value="Chromosome 01"/>
</dbReference>
<protein>
    <submittedName>
        <fullName evidence="2">Uncharacterized protein</fullName>
    </submittedName>
</protein>
<keyword evidence="3" id="KW-1185">Reference proteome</keyword>
<evidence type="ECO:0000256" key="1">
    <source>
        <dbReference type="SAM" id="Phobius"/>
    </source>
</evidence>
<dbReference type="PROSITE" id="PS51257">
    <property type="entry name" value="PROKAR_LIPOPROTEIN"/>
    <property type="match status" value="1"/>
</dbReference>
<dbReference type="AlphaFoldDB" id="A0AAQ3PP50"/>
<name>A0AAQ3PP50_PASNO</name>
<evidence type="ECO:0000313" key="3">
    <source>
        <dbReference type="Proteomes" id="UP001341281"/>
    </source>
</evidence>
<keyword evidence="1" id="KW-0472">Membrane</keyword>